<evidence type="ECO:0000256" key="4">
    <source>
        <dbReference type="ARBA" id="ARBA00022989"/>
    </source>
</evidence>
<dbReference type="CDD" id="cd15904">
    <property type="entry name" value="TSPO_MBR"/>
    <property type="match status" value="1"/>
</dbReference>
<evidence type="ECO:0000256" key="2">
    <source>
        <dbReference type="ARBA" id="ARBA00007524"/>
    </source>
</evidence>
<dbReference type="EMBL" id="CYPR01000102">
    <property type="protein sequence ID" value="CUH38946.1"/>
    <property type="molecule type" value="Genomic_DNA"/>
</dbReference>
<comment type="similarity">
    <text evidence="2">Belongs to the TspO/BZRP family.</text>
</comment>
<evidence type="ECO:0000256" key="5">
    <source>
        <dbReference type="ARBA" id="ARBA00023136"/>
    </source>
</evidence>
<dbReference type="FunFam" id="1.20.1260.100:FF:000001">
    <property type="entry name" value="translocator protein 2"/>
    <property type="match status" value="1"/>
</dbReference>
<keyword evidence="5 6" id="KW-0472">Membrane</keyword>
<comment type="subcellular location">
    <subcellularLocation>
        <location evidence="1">Membrane</location>
        <topology evidence="1">Multi-pass membrane protein</topology>
    </subcellularLocation>
</comment>
<dbReference type="InterPro" id="IPR004307">
    <property type="entry name" value="TspO_MBR"/>
</dbReference>
<protein>
    <submittedName>
        <fullName evidence="7">TspO/MBR family protein</fullName>
    </submittedName>
</protein>
<evidence type="ECO:0000256" key="6">
    <source>
        <dbReference type="SAM" id="Phobius"/>
    </source>
</evidence>
<keyword evidence="8" id="KW-1185">Reference proteome</keyword>
<feature type="transmembrane region" description="Helical" evidence="6">
    <location>
        <begin position="122"/>
        <end position="145"/>
    </location>
</feature>
<accession>A0A0M7BCE6</accession>
<dbReference type="GO" id="GO:0033013">
    <property type="term" value="P:tetrapyrrole metabolic process"/>
    <property type="evidence" value="ECO:0007669"/>
    <property type="project" value="UniProtKB-ARBA"/>
</dbReference>
<feature type="transmembrane region" description="Helical" evidence="6">
    <location>
        <begin position="6"/>
        <end position="23"/>
    </location>
</feature>
<evidence type="ECO:0000313" key="7">
    <source>
        <dbReference type="EMBL" id="CUH38946.1"/>
    </source>
</evidence>
<dbReference type="Pfam" id="PF03073">
    <property type="entry name" value="TspO_MBR"/>
    <property type="match status" value="1"/>
</dbReference>
<dbReference type="RefSeq" id="WP_055663203.1">
    <property type="nucleotide sequence ID" value="NZ_CYPR01000102.1"/>
</dbReference>
<dbReference type="NCBIfam" id="NF047825">
    <property type="entry name" value="T-richsensTspOAlph"/>
    <property type="match status" value="1"/>
</dbReference>
<dbReference type="AlphaFoldDB" id="A0A0M7BCE6"/>
<dbReference type="STRING" id="313367.JSE7799_01665"/>
<keyword evidence="4 6" id="KW-1133">Transmembrane helix</keyword>
<dbReference type="OrthoDB" id="9795496at2"/>
<evidence type="ECO:0000256" key="1">
    <source>
        <dbReference type="ARBA" id="ARBA00004141"/>
    </source>
</evidence>
<dbReference type="GO" id="GO:0016020">
    <property type="term" value="C:membrane"/>
    <property type="evidence" value="ECO:0007669"/>
    <property type="project" value="UniProtKB-SubCell"/>
</dbReference>
<dbReference type="Proteomes" id="UP000049455">
    <property type="component" value="Unassembled WGS sequence"/>
</dbReference>
<keyword evidence="3 6" id="KW-0812">Transmembrane</keyword>
<evidence type="ECO:0000256" key="3">
    <source>
        <dbReference type="ARBA" id="ARBA00022692"/>
    </source>
</evidence>
<dbReference type="PANTHER" id="PTHR10057">
    <property type="entry name" value="PERIPHERAL-TYPE BENZODIAZEPINE RECEPTOR"/>
    <property type="match status" value="1"/>
</dbReference>
<dbReference type="InterPro" id="IPR038330">
    <property type="entry name" value="TspO/MBR-related_sf"/>
</dbReference>
<sequence>MDWTLFPLYLLACIAAGATGVLFKPGDWYVTLDKPRWTPPDLLFPIAWTLIYLLLAFAAARVAPLPGSELALTLWSVQIALNTLWTPVFFGLHRMGLALVVILVLTGIAIWLFFAMAALDGWAAAAVLPYVIWLFYAASLNAAILRRAQPR</sequence>
<dbReference type="PANTHER" id="PTHR10057:SF0">
    <property type="entry name" value="TRANSLOCATOR PROTEIN"/>
    <property type="match status" value="1"/>
</dbReference>
<reference evidence="7 8" key="1">
    <citation type="submission" date="2015-09" db="EMBL/GenBank/DDBJ databases">
        <authorList>
            <person name="Jackson K.R."/>
            <person name="Lunt B.L."/>
            <person name="Fisher J.N.B."/>
            <person name="Gardner A.V."/>
            <person name="Bailey M.E."/>
            <person name="Deus L.M."/>
            <person name="Earl A.S."/>
            <person name="Gibby P.D."/>
            <person name="Hartmann K.A."/>
            <person name="Liu J.E."/>
            <person name="Manci A.M."/>
            <person name="Nielsen D.A."/>
            <person name="Solomon M.B."/>
            <person name="Breakwell D.P."/>
            <person name="Burnett S.H."/>
            <person name="Grose J.H."/>
        </authorList>
    </citation>
    <scope>NUCLEOTIDE SEQUENCE [LARGE SCALE GENOMIC DNA]</scope>
    <source>
        <strain evidence="7 8">CECT 7799</strain>
    </source>
</reference>
<proteinExistence type="inferred from homology"/>
<dbReference type="Gene3D" id="1.20.1260.100">
    <property type="entry name" value="TspO/MBR protein"/>
    <property type="match status" value="1"/>
</dbReference>
<feature type="transmembrane region" description="Helical" evidence="6">
    <location>
        <begin position="70"/>
        <end position="90"/>
    </location>
</feature>
<feature type="transmembrane region" description="Helical" evidence="6">
    <location>
        <begin position="97"/>
        <end position="116"/>
    </location>
</feature>
<evidence type="ECO:0000313" key="8">
    <source>
        <dbReference type="Proteomes" id="UP000049455"/>
    </source>
</evidence>
<gene>
    <name evidence="7" type="ORF">JSE7799_01665</name>
</gene>
<feature type="transmembrane region" description="Helical" evidence="6">
    <location>
        <begin position="43"/>
        <end position="64"/>
    </location>
</feature>
<dbReference type="PIRSF" id="PIRSF005859">
    <property type="entry name" value="PBR"/>
    <property type="match status" value="1"/>
</dbReference>
<name>A0A0M7BCE6_9RHOB</name>
<organism evidence="7 8">
    <name type="scientific">Jannaschia seosinensis</name>
    <dbReference type="NCBI Taxonomy" id="313367"/>
    <lineage>
        <taxon>Bacteria</taxon>
        <taxon>Pseudomonadati</taxon>
        <taxon>Pseudomonadota</taxon>
        <taxon>Alphaproteobacteria</taxon>
        <taxon>Rhodobacterales</taxon>
        <taxon>Roseobacteraceae</taxon>
        <taxon>Jannaschia</taxon>
    </lineage>
</organism>